<evidence type="ECO:0000256" key="5">
    <source>
        <dbReference type="ARBA" id="ARBA00022692"/>
    </source>
</evidence>
<feature type="region of interest" description="Disordered" evidence="10">
    <location>
        <begin position="1142"/>
        <end position="1198"/>
    </location>
</feature>
<feature type="region of interest" description="Disordered" evidence="10">
    <location>
        <begin position="1046"/>
        <end position="1082"/>
    </location>
</feature>
<dbReference type="STRING" id="99883.ENSTNIP00000006178"/>
<dbReference type="OMA" id="KTTFQMA"/>
<dbReference type="Pfam" id="PF23188">
    <property type="entry name" value="THU_Piezo1"/>
    <property type="match status" value="1"/>
</dbReference>
<evidence type="ECO:0000256" key="11">
    <source>
        <dbReference type="SAM" id="Phobius"/>
    </source>
</evidence>
<feature type="transmembrane region" description="Helical" evidence="11">
    <location>
        <begin position="1272"/>
        <end position="1293"/>
    </location>
</feature>
<dbReference type="InParanoid" id="H3CD55"/>
<evidence type="ECO:0000256" key="9">
    <source>
        <dbReference type="ARBA" id="ARBA00023303"/>
    </source>
</evidence>
<dbReference type="PANTHER" id="PTHR47049">
    <property type="entry name" value="PIEZO-TYPE MECHANOSENSITIVE ION CHANNEL HOMOLOG"/>
    <property type="match status" value="1"/>
</dbReference>
<feature type="transmembrane region" description="Helical" evidence="11">
    <location>
        <begin position="734"/>
        <end position="753"/>
    </location>
</feature>
<feature type="domain" description="Piezo transmembrane helical unit" evidence="14">
    <location>
        <begin position="1256"/>
        <end position="1378"/>
    </location>
</feature>
<evidence type="ECO:0000256" key="7">
    <source>
        <dbReference type="ARBA" id="ARBA00023065"/>
    </source>
</evidence>
<dbReference type="InterPro" id="IPR031334">
    <property type="entry name" value="Piezo_cap_dom"/>
</dbReference>
<dbReference type="Proteomes" id="UP000007303">
    <property type="component" value="Unassembled WGS sequence"/>
</dbReference>
<evidence type="ECO:0000256" key="8">
    <source>
        <dbReference type="ARBA" id="ARBA00023136"/>
    </source>
</evidence>
<keyword evidence="8 11" id="KW-0472">Membrane</keyword>
<evidence type="ECO:0000256" key="2">
    <source>
        <dbReference type="ARBA" id="ARBA00007821"/>
    </source>
</evidence>
<reference evidence="17" key="3">
    <citation type="submission" date="2025-09" db="UniProtKB">
        <authorList>
            <consortium name="Ensembl"/>
        </authorList>
    </citation>
    <scope>IDENTIFICATION</scope>
</reference>
<dbReference type="InterPro" id="IPR056770">
    <property type="entry name" value="Piezo_THU9_anchor"/>
</dbReference>
<reference evidence="17" key="2">
    <citation type="submission" date="2025-08" db="UniProtKB">
        <authorList>
            <consortium name="Ensembl"/>
        </authorList>
    </citation>
    <scope>IDENTIFICATION</scope>
</reference>
<feature type="compositionally biased region" description="Acidic residues" evidence="10">
    <location>
        <begin position="1421"/>
        <end position="1432"/>
    </location>
</feature>
<accession>H3CD55</accession>
<keyword evidence="3" id="KW-0813">Transport</keyword>
<feature type="transmembrane region" description="Helical" evidence="11">
    <location>
        <begin position="170"/>
        <end position="189"/>
    </location>
</feature>
<dbReference type="Pfam" id="PF12166">
    <property type="entry name" value="Piezo_cap"/>
    <property type="match status" value="1"/>
</dbReference>
<keyword evidence="4" id="KW-1003">Cell membrane</keyword>
<feature type="transmembrane region" description="Helical" evidence="11">
    <location>
        <begin position="639"/>
        <end position="657"/>
    </location>
</feature>
<evidence type="ECO:0000256" key="3">
    <source>
        <dbReference type="ARBA" id="ARBA00022448"/>
    </source>
</evidence>
<feature type="compositionally biased region" description="Basic and acidic residues" evidence="10">
    <location>
        <begin position="934"/>
        <end position="944"/>
    </location>
</feature>
<dbReference type="Pfam" id="PF15917">
    <property type="entry name" value="Piezo_TM25-28"/>
    <property type="match status" value="1"/>
</dbReference>
<proteinExistence type="inferred from homology"/>
<evidence type="ECO:0000256" key="4">
    <source>
        <dbReference type="ARBA" id="ARBA00022475"/>
    </source>
</evidence>
<dbReference type="Pfam" id="PF24871">
    <property type="entry name" value="Piezo_TM1-24"/>
    <property type="match status" value="1"/>
</dbReference>
<comment type="similarity">
    <text evidence="2">Belongs to the PIEZO (TC 1.A.75) family.</text>
</comment>
<evidence type="ECO:0000313" key="17">
    <source>
        <dbReference type="Ensembl" id="ENSTNIP00000006178.1"/>
    </source>
</evidence>
<organism evidence="17 18">
    <name type="scientific">Tetraodon nigroviridis</name>
    <name type="common">Spotted green pufferfish</name>
    <name type="synonym">Chelonodon nigroviridis</name>
    <dbReference type="NCBI Taxonomy" id="99883"/>
    <lineage>
        <taxon>Eukaryota</taxon>
        <taxon>Metazoa</taxon>
        <taxon>Chordata</taxon>
        <taxon>Craniata</taxon>
        <taxon>Vertebrata</taxon>
        <taxon>Euteleostomi</taxon>
        <taxon>Actinopterygii</taxon>
        <taxon>Neopterygii</taxon>
        <taxon>Teleostei</taxon>
        <taxon>Neoteleostei</taxon>
        <taxon>Acanthomorphata</taxon>
        <taxon>Eupercaria</taxon>
        <taxon>Tetraodontiformes</taxon>
        <taxon>Tetradontoidea</taxon>
        <taxon>Tetraodontidae</taxon>
        <taxon>Tetraodon</taxon>
    </lineage>
</organism>
<feature type="transmembrane region" description="Helical" evidence="11">
    <location>
        <begin position="1630"/>
        <end position="1647"/>
    </location>
</feature>
<feature type="domain" description="Piezo non-specific cation channel cap" evidence="12">
    <location>
        <begin position="1798"/>
        <end position="2083"/>
    </location>
</feature>
<feature type="transmembrane region" description="Helical" evidence="11">
    <location>
        <begin position="559"/>
        <end position="577"/>
    </location>
</feature>
<feature type="transmembrane region" description="Helical" evidence="11">
    <location>
        <begin position="611"/>
        <end position="633"/>
    </location>
</feature>
<feature type="compositionally biased region" description="Acidic residues" evidence="10">
    <location>
        <begin position="1005"/>
        <end position="1015"/>
    </location>
</feature>
<dbReference type="HOGENOM" id="CLU_000512_0_0_1"/>
<evidence type="ECO:0000256" key="10">
    <source>
        <dbReference type="SAM" id="MobiDB-lite"/>
    </source>
</evidence>
<protein>
    <submittedName>
        <fullName evidence="17">Piezo type mechanosensitive ion channel component 1 (Er blood group)</fullName>
    </submittedName>
</protein>
<feature type="region of interest" description="Disordered" evidence="10">
    <location>
        <begin position="310"/>
        <end position="348"/>
    </location>
</feature>
<evidence type="ECO:0000259" key="14">
    <source>
        <dbReference type="Pfam" id="PF23188"/>
    </source>
</evidence>
<evidence type="ECO:0000259" key="15">
    <source>
        <dbReference type="Pfam" id="PF24871"/>
    </source>
</evidence>
<dbReference type="GO" id="GO:0008381">
    <property type="term" value="F:mechanosensitive monoatomic ion channel activity"/>
    <property type="evidence" value="ECO:0007669"/>
    <property type="project" value="InterPro"/>
</dbReference>
<feature type="transmembrane region" description="Helical" evidence="11">
    <location>
        <begin position="759"/>
        <end position="778"/>
    </location>
</feature>
<feature type="compositionally biased region" description="Acidic residues" evidence="10">
    <location>
        <begin position="315"/>
        <end position="333"/>
    </location>
</feature>
<reference evidence="18" key="1">
    <citation type="journal article" date="2004" name="Nature">
        <title>Genome duplication in the teleost fish Tetraodon nigroviridis reveals the early vertebrate proto-karyotype.</title>
        <authorList>
            <person name="Jaillon O."/>
            <person name="Aury J.-M."/>
            <person name="Brunet F."/>
            <person name="Petit J.-L."/>
            <person name="Stange-Thomann N."/>
            <person name="Mauceli E."/>
            <person name="Bouneau L."/>
            <person name="Fischer C."/>
            <person name="Ozouf-Costaz C."/>
            <person name="Bernot A."/>
            <person name="Nicaud S."/>
            <person name="Jaffe D."/>
            <person name="Fisher S."/>
            <person name="Lutfalla G."/>
            <person name="Dossat C."/>
            <person name="Segurens B."/>
            <person name="Dasilva C."/>
            <person name="Salanoubat M."/>
            <person name="Levy M."/>
            <person name="Boudet N."/>
            <person name="Castellano S."/>
            <person name="Anthouard V."/>
            <person name="Jubin C."/>
            <person name="Castelli V."/>
            <person name="Katinka M."/>
            <person name="Vacherie B."/>
            <person name="Biemont C."/>
            <person name="Skalli Z."/>
            <person name="Cattolico L."/>
            <person name="Poulain J."/>
            <person name="De Berardinis V."/>
            <person name="Cruaud C."/>
            <person name="Duprat S."/>
            <person name="Brottier P."/>
            <person name="Coutanceau J.-P."/>
            <person name="Gouzy J."/>
            <person name="Parra G."/>
            <person name="Lardier G."/>
            <person name="Chapple C."/>
            <person name="McKernan K.J."/>
            <person name="McEwan P."/>
            <person name="Bosak S."/>
            <person name="Kellis M."/>
            <person name="Volff J.-N."/>
            <person name="Guigo R."/>
            <person name="Zody M.C."/>
            <person name="Mesirov J."/>
            <person name="Lindblad-Toh K."/>
            <person name="Birren B."/>
            <person name="Nusbaum C."/>
            <person name="Kahn D."/>
            <person name="Robinson-Rechavi M."/>
            <person name="Laudet V."/>
            <person name="Schachter V."/>
            <person name="Quetier F."/>
            <person name="Saurin W."/>
            <person name="Scarpelli C."/>
            <person name="Wincker P."/>
            <person name="Lander E.S."/>
            <person name="Weissenbach J."/>
            <person name="Roest Crollius H."/>
        </authorList>
    </citation>
    <scope>NUCLEOTIDE SEQUENCE [LARGE SCALE GENOMIC DNA]</scope>
</reference>
<dbReference type="InterPro" id="IPR056768">
    <property type="entry name" value="THU_Piezo"/>
</dbReference>
<feature type="transmembrane region" description="Helical" evidence="11">
    <location>
        <begin position="1300"/>
        <end position="1318"/>
    </location>
</feature>
<feature type="region of interest" description="Disordered" evidence="10">
    <location>
        <begin position="934"/>
        <end position="971"/>
    </location>
</feature>
<keyword evidence="6 11" id="KW-1133">Transmembrane helix</keyword>
<dbReference type="InterPro" id="IPR031805">
    <property type="entry name" value="Piezo_TM25-28"/>
</dbReference>
<feature type="transmembrane region" description="Helical" evidence="11">
    <location>
        <begin position="421"/>
        <end position="443"/>
    </location>
</feature>
<feature type="transmembrane region" description="Helical" evidence="11">
    <location>
        <begin position="78"/>
        <end position="99"/>
    </location>
</feature>
<dbReference type="GeneTree" id="ENSGT00940000157348"/>
<feature type="transmembrane region" description="Helical" evidence="11">
    <location>
        <begin position="790"/>
        <end position="814"/>
    </location>
</feature>
<evidence type="ECO:0000259" key="13">
    <source>
        <dbReference type="Pfam" id="PF15917"/>
    </source>
</evidence>
<keyword evidence="9" id="KW-0407">Ion channel</keyword>
<feature type="domain" description="Piezo TM25-28" evidence="13">
    <location>
        <begin position="716"/>
        <end position="1046"/>
    </location>
</feature>
<feature type="transmembrane region" description="Helical" evidence="11">
    <location>
        <begin position="1597"/>
        <end position="1618"/>
    </location>
</feature>
<dbReference type="InterPro" id="IPR027272">
    <property type="entry name" value="Piezo"/>
</dbReference>
<feature type="transmembrane region" description="Helical" evidence="11">
    <location>
        <begin position="1739"/>
        <end position="1763"/>
    </location>
</feature>
<evidence type="ECO:0000256" key="6">
    <source>
        <dbReference type="ARBA" id="ARBA00022989"/>
    </source>
</evidence>
<feature type="compositionally biased region" description="Polar residues" evidence="10">
    <location>
        <begin position="1143"/>
        <end position="1157"/>
    </location>
</feature>
<comment type="subcellular location">
    <subcellularLocation>
        <location evidence="1">Cell membrane</location>
        <topology evidence="1">Multi-pass membrane protein</topology>
    </subcellularLocation>
</comment>
<evidence type="ECO:0000259" key="12">
    <source>
        <dbReference type="Pfam" id="PF12166"/>
    </source>
</evidence>
<dbReference type="GO" id="GO:0005886">
    <property type="term" value="C:plasma membrane"/>
    <property type="evidence" value="ECO:0007669"/>
    <property type="project" value="UniProtKB-SubCell"/>
</dbReference>
<feature type="domain" description="Piezo THU9 and anchor" evidence="16">
    <location>
        <begin position="1524"/>
        <end position="1761"/>
    </location>
</feature>
<feature type="transmembrane region" description="Helical" evidence="11">
    <location>
        <begin position="389"/>
        <end position="415"/>
    </location>
</feature>
<keyword evidence="18" id="KW-1185">Reference proteome</keyword>
<dbReference type="InterPro" id="IPR056769">
    <property type="entry name" value="Piezo_TM1-24"/>
</dbReference>
<keyword evidence="7" id="KW-0406">Ion transport</keyword>
<evidence type="ECO:0000256" key="1">
    <source>
        <dbReference type="ARBA" id="ARBA00004651"/>
    </source>
</evidence>
<feature type="transmembrane region" description="Helical" evidence="11">
    <location>
        <begin position="32"/>
        <end position="53"/>
    </location>
</feature>
<dbReference type="PANTHER" id="PTHR47049:SF5">
    <property type="entry name" value="PIEZO-TYPE MECHANOSENSITIVE ION CHANNEL COMPONENT"/>
    <property type="match status" value="1"/>
</dbReference>
<sequence length="2086" mass="238824">QVWSIMYHSWLTFVLLLWACLIWILRMRRQAAMLCSPFILLYGLALCCLQYVWGIELQPELPTSLGTMRLNQLGLDRAQYPCLRLGAMILFTLTFWLLVRQSVRERFSKKRKAVPPLEGVRTEEEKSGKESVLKVVGGTVMSCYAKYWIFVCGGMFIVVSFAGKLVAYKIVYMLMFLICLCLYQVYYSLWRRLLKLFWWLVVAYTMLVLITIYTYQFEDFPGYWRNFTGFTEKQLEAVGLETFALSDLFTSILIPGFFLLACILQLHYFHKPFMRITDLDHVTPLLREHKRWLLHSFAYLVLKEDNSRTELSNSGEEEEEPVANEEDSDDEDLSSVSRPPSRPLGEQAPSKWDLVTDRLLVLSRRFSDILTTAQEFVWRLLELHMAKMVALVSVWVALGEPSLMNLVLVVLWSLATPYSTFRPMTSCLSTIWVCVIIVCKMLYQLSVVNPIQYSSNCSPPLTNETNLSPEEVLNSALYKPVDPARWFGIRKDATVLGYSKNHLLLLMLLVFEATVYRHQTHHYRQLQQAPPTIPTLFVTATRDTLDDGLIPCFKYLLNYAFYKFGLEICFLMMVNVIGQRMNFLMIIHSCWLVALLLKRRRAAIARLWPSYCVFLSVFMMYQYLLCLGIPPALCIDYPWRWNTPVLINSALIKWIYLPDFHTVPDSRSLIGTADFVLLMCASQQWKVFECERSREWTLLAGENTDDSMGVDAPPPKPAANFINCRSYLDMAKVLVFRHLFWFVLSVVFITGATRISVFGLGYLLACFFFLLFGTQLLVKPCRTRLNLWDCLIIYNVAVIVSKNMLSILACVFVLEMQNGFCWVIQLFSLVCTVGGYYDPKAVNDKNCSLPIEEAGILWDSICLFFLLLQRRVFLSFYFLHVVAELQASAKQASRSRGFELFKASIKKNMKTYQQAEDKSLSQLKRSMQRIRYKQEKYRAGREPSEESSEPDTAGGPDHSTPEAELVAPGDSRAEIRMEKKMRKSWVPWLDHATVLHAGDYYLFESESEDEEESQPEEQKPPKKTACQLAYQSWVSSVKTALRERQSLQRHLRTKKQEKDSHKVLGGGNSDESEDSDLQEEKQSVHGEMVQRILHLLHFLWAIVLAMVDGLTLWLNLLTKQYRETSVVLCNERYYTIHKIQQVRAPQQGSTSGANPPSSHRPGSALPGSVPHQVCSRKLAEQPAARPTGSSRSPELGDSSMELLSVPSKQQRRCRTASELLDDSVSSIQELEESRAFFQGQNRLLRLLFAMYNLLAAHSEVACYFIMVLNNMVTASVISLVLPILVFLWAMLSVPRPTKRFWMTAIVYTEVMVVVKYVFQFGFFPWNSVYEMALNEDKPFFPPRILGLEKTDNYIRYDLLQLLALFFHRSLLMRYGLWDHEGPLEEQVPAAEKVESSDSDVASAAEIPKPDPKEGLTMGSEDGPEAGVEDDTGDGVKRKSTFPRLRRKSQHPRGPSSAPPADPTDANKVSARRRRKGIRREVGRQRLVAAGQKLKHVFVSGFNSVYQPAKVFFRSILHPEYRAATDVYALMFLTDVIDFIVIIFGFWAFGKHSAAADIASSLSEDQVPEAFLAMLLIQFSTMIIDRALYLRKAVLGKLIFQVILVFGIHLWMFFILPAVTERMFNQNFVAQLWYFVKCIYFGLSALQIRCGYPTRILGNFLTKKYNHLNLFLFQGFRLVPFLVELRAVMDWVWTDTTLSLSNWMCVEDIYANIFIIKCSRETEKKYPQPKGQKKKKIVKYGMGGLIIFFLICIIWFPLLFISLVRSVVGVVNHPIDVTVTIKLGGYEPLFTMSVQQQSIQPFTKAEYEQLTQKFHDSAVAMQFITLYNYEDIVTARIEGSSGSVWRISPPSRQEVIKELLTSPAHLTLRLAWNFQRDLGKGGTVEHSFDKHSVPLEPGNPVRAELASLLLGNRSEPAHVPHFFPNYLRAPNGAEAKPVSQLYQGGEEDYLNISLSLKSDRPQRSGVTQEWWDVAIEGASSSGVLPMVIFNDKVSPPSLGFLAGYGIMGLYVSVVLVIGKFVRGFFSEISHSIMFEELPCVDRILKLCTDIFLVRETGELELEEELYCKLIFLYRSPETMIKWTRDIN</sequence>
<feature type="transmembrane region" description="Helical" evidence="11">
    <location>
        <begin position="196"/>
        <end position="215"/>
    </location>
</feature>
<feature type="region of interest" description="Disordered" evidence="10">
    <location>
        <begin position="1387"/>
        <end position="1475"/>
    </location>
</feature>
<feature type="transmembrane region" description="Helical" evidence="11">
    <location>
        <begin position="248"/>
        <end position="269"/>
    </location>
</feature>
<feature type="transmembrane region" description="Helical" evidence="11">
    <location>
        <begin position="1526"/>
        <end position="1549"/>
    </location>
</feature>
<keyword evidence="5 11" id="KW-0812">Transmembrane</keyword>
<feature type="transmembrane region" description="Helical" evidence="11">
    <location>
        <begin position="1092"/>
        <end position="1114"/>
    </location>
</feature>
<feature type="domain" description="Piezo TM1-24" evidence="15">
    <location>
        <begin position="2"/>
        <end position="275"/>
    </location>
</feature>
<feature type="region of interest" description="Disordered" evidence="10">
    <location>
        <begin position="1005"/>
        <end position="1025"/>
    </location>
</feature>
<dbReference type="Pfam" id="PF24874">
    <property type="entry name" value="Piezo_THU9_anchor"/>
    <property type="match status" value="1"/>
</dbReference>
<feature type="transmembrane region" description="Helical" evidence="11">
    <location>
        <begin position="147"/>
        <end position="164"/>
    </location>
</feature>
<feature type="transmembrane region" description="Helical" evidence="11">
    <location>
        <begin position="1997"/>
        <end position="2020"/>
    </location>
</feature>
<dbReference type="Ensembl" id="ENSTNIT00000006326.1">
    <property type="protein sequence ID" value="ENSTNIP00000006178.1"/>
    <property type="gene ID" value="ENSTNIG00000003588.1"/>
</dbReference>
<feature type="transmembrane region" description="Helical" evidence="11">
    <location>
        <begin position="6"/>
        <end position="25"/>
    </location>
</feature>
<feature type="transmembrane region" description="Helical" evidence="11">
    <location>
        <begin position="1243"/>
        <end position="1266"/>
    </location>
</feature>
<evidence type="ECO:0000259" key="16">
    <source>
        <dbReference type="Pfam" id="PF24874"/>
    </source>
</evidence>
<name>H3CD55_TETNG</name>
<feature type="compositionally biased region" description="Basic residues" evidence="10">
    <location>
        <begin position="1437"/>
        <end position="1450"/>
    </location>
</feature>
<evidence type="ECO:0000313" key="18">
    <source>
        <dbReference type="Proteomes" id="UP000007303"/>
    </source>
</evidence>